<feature type="domain" description="NAD(P)-binding" evidence="1">
    <location>
        <begin position="2"/>
        <end position="54"/>
    </location>
</feature>
<dbReference type="Proteomes" id="UP000037020">
    <property type="component" value="Unassembled WGS sequence"/>
</dbReference>
<comment type="caution">
    <text evidence="2">The sequence shown here is derived from an EMBL/GenBank/DDBJ whole genome shotgun (WGS) entry which is preliminary data.</text>
</comment>
<proteinExistence type="predicted"/>
<protein>
    <recommendedName>
        <fullName evidence="1">NAD(P)-binding domain-containing protein</fullName>
    </recommendedName>
</protein>
<keyword evidence="3" id="KW-1185">Reference proteome</keyword>
<dbReference type="Gene3D" id="3.40.50.720">
    <property type="entry name" value="NAD(P)-binding Rossmann-like Domain"/>
    <property type="match status" value="1"/>
</dbReference>
<name>A0ABR5ITF6_9ACTN</name>
<dbReference type="EMBL" id="LGUT01004110">
    <property type="protein sequence ID" value="KOG61665.1"/>
    <property type="molecule type" value="Genomic_DNA"/>
</dbReference>
<organism evidence="2 3">
    <name type="scientific">Streptomyces varsoviensis</name>
    <dbReference type="NCBI Taxonomy" id="67373"/>
    <lineage>
        <taxon>Bacteria</taxon>
        <taxon>Bacillati</taxon>
        <taxon>Actinomycetota</taxon>
        <taxon>Actinomycetes</taxon>
        <taxon>Kitasatosporales</taxon>
        <taxon>Streptomycetaceae</taxon>
        <taxon>Streptomyces</taxon>
    </lineage>
</organism>
<dbReference type="SUPFAM" id="SSF51735">
    <property type="entry name" value="NAD(P)-binding Rossmann-fold domains"/>
    <property type="match status" value="1"/>
</dbReference>
<sequence length="88" mass="9297">MVRRLVGAGANVRALTRDPRGAGLPEGVHVVAGDLTRPSSLAEALEGVDRVFLFPVAETAREVVALARSPARRLVRGRAYGRGHGRTG</sequence>
<accession>A0ABR5ITF6</accession>
<evidence type="ECO:0000313" key="3">
    <source>
        <dbReference type="Proteomes" id="UP000037020"/>
    </source>
</evidence>
<dbReference type="Pfam" id="PF13460">
    <property type="entry name" value="NAD_binding_10"/>
    <property type="match status" value="1"/>
</dbReference>
<evidence type="ECO:0000259" key="1">
    <source>
        <dbReference type="Pfam" id="PF13460"/>
    </source>
</evidence>
<reference evidence="2 3" key="1">
    <citation type="submission" date="2015-07" db="EMBL/GenBank/DDBJ databases">
        <authorList>
            <person name="Ju K.-S."/>
            <person name="Doroghazi J.R."/>
            <person name="Metcalf W.W."/>
        </authorList>
    </citation>
    <scope>NUCLEOTIDE SEQUENCE [LARGE SCALE GENOMIC DNA]</scope>
    <source>
        <strain evidence="2 3">NRRL B-3589</strain>
    </source>
</reference>
<gene>
    <name evidence="2" type="ORF">ADK38_42340</name>
</gene>
<dbReference type="InterPro" id="IPR036291">
    <property type="entry name" value="NAD(P)-bd_dom_sf"/>
</dbReference>
<dbReference type="InterPro" id="IPR016040">
    <property type="entry name" value="NAD(P)-bd_dom"/>
</dbReference>
<evidence type="ECO:0000313" key="2">
    <source>
        <dbReference type="EMBL" id="KOG61665.1"/>
    </source>
</evidence>